<dbReference type="EMBL" id="LXQA011446362">
    <property type="protein sequence ID" value="MCI97525.1"/>
    <property type="molecule type" value="Genomic_DNA"/>
</dbReference>
<comment type="caution">
    <text evidence="1">The sequence shown here is derived from an EMBL/GenBank/DDBJ whole genome shotgun (WGS) entry which is preliminary data.</text>
</comment>
<organism evidence="1 2">
    <name type="scientific">Trifolium medium</name>
    <dbReference type="NCBI Taxonomy" id="97028"/>
    <lineage>
        <taxon>Eukaryota</taxon>
        <taxon>Viridiplantae</taxon>
        <taxon>Streptophyta</taxon>
        <taxon>Embryophyta</taxon>
        <taxon>Tracheophyta</taxon>
        <taxon>Spermatophyta</taxon>
        <taxon>Magnoliopsida</taxon>
        <taxon>eudicotyledons</taxon>
        <taxon>Gunneridae</taxon>
        <taxon>Pentapetalae</taxon>
        <taxon>rosids</taxon>
        <taxon>fabids</taxon>
        <taxon>Fabales</taxon>
        <taxon>Fabaceae</taxon>
        <taxon>Papilionoideae</taxon>
        <taxon>50 kb inversion clade</taxon>
        <taxon>NPAAA clade</taxon>
        <taxon>Hologalegina</taxon>
        <taxon>IRL clade</taxon>
        <taxon>Trifolieae</taxon>
        <taxon>Trifolium</taxon>
    </lineage>
</organism>
<name>A0A392WGU1_9FABA</name>
<evidence type="ECO:0000313" key="1">
    <source>
        <dbReference type="EMBL" id="MCI97525.1"/>
    </source>
</evidence>
<evidence type="ECO:0000313" key="2">
    <source>
        <dbReference type="Proteomes" id="UP000265520"/>
    </source>
</evidence>
<dbReference type="Proteomes" id="UP000265520">
    <property type="component" value="Unassembled WGS sequence"/>
</dbReference>
<sequence>AWLACAGCSAQPYKWVSVFSAT</sequence>
<protein>
    <submittedName>
        <fullName evidence="1">Uncharacterized protein</fullName>
    </submittedName>
</protein>
<accession>A0A392WGU1</accession>
<keyword evidence="2" id="KW-1185">Reference proteome</keyword>
<feature type="non-terminal residue" evidence="1">
    <location>
        <position position="1"/>
    </location>
</feature>
<reference evidence="1 2" key="1">
    <citation type="journal article" date="2018" name="Front. Plant Sci.">
        <title>Red Clover (Trifolium pratense) and Zigzag Clover (T. medium) - A Picture of Genomic Similarities and Differences.</title>
        <authorList>
            <person name="Dluhosova J."/>
            <person name="Istvanek J."/>
            <person name="Nedelnik J."/>
            <person name="Repkova J."/>
        </authorList>
    </citation>
    <scope>NUCLEOTIDE SEQUENCE [LARGE SCALE GENOMIC DNA]</scope>
    <source>
        <strain evidence="2">cv. 10/8</strain>
        <tissue evidence="1">Leaf</tissue>
    </source>
</reference>
<proteinExistence type="predicted"/>
<dbReference type="AlphaFoldDB" id="A0A392WGU1"/>